<organism evidence="2 3">
    <name type="scientific">Pseudomonas piscis</name>
    <dbReference type="NCBI Taxonomy" id="2614538"/>
    <lineage>
        <taxon>Bacteria</taxon>
        <taxon>Pseudomonadati</taxon>
        <taxon>Pseudomonadota</taxon>
        <taxon>Gammaproteobacteria</taxon>
        <taxon>Pseudomonadales</taxon>
        <taxon>Pseudomonadaceae</taxon>
        <taxon>Pseudomonas</taxon>
    </lineage>
</organism>
<gene>
    <name evidence="2" type="ORF">GDH07_13620</name>
</gene>
<evidence type="ECO:0000313" key="2">
    <source>
        <dbReference type="EMBL" id="MQA54349.1"/>
    </source>
</evidence>
<feature type="compositionally biased region" description="Low complexity" evidence="1">
    <location>
        <begin position="86"/>
        <end position="101"/>
    </location>
</feature>
<proteinExistence type="predicted"/>
<dbReference type="Proteomes" id="UP000486534">
    <property type="component" value="Unassembled WGS sequence"/>
</dbReference>
<accession>A0A7X1PLD4</accession>
<evidence type="ECO:0000256" key="1">
    <source>
        <dbReference type="SAM" id="MobiDB-lite"/>
    </source>
</evidence>
<name>A0A7X1PLD4_9PSED</name>
<dbReference type="RefSeq" id="WP_152897872.1">
    <property type="nucleotide sequence ID" value="NZ_WHUV01000002.1"/>
</dbReference>
<sequence length="132" mass="14257">MQWNDLLKEVGARFKHRSWLLIDQPHDSGQGAGAAPAQAYPGVTLVLDCDLDGVFQLLERLEPGVGYAASLKSADLARAPGPYQVQPPARSRPAPQAEEPATSLRYHPGVRLAADGQRNLAQLIRALSMIAH</sequence>
<protein>
    <submittedName>
        <fullName evidence="2">Uncharacterized protein</fullName>
    </submittedName>
</protein>
<feature type="region of interest" description="Disordered" evidence="1">
    <location>
        <begin position="79"/>
        <end position="106"/>
    </location>
</feature>
<evidence type="ECO:0000313" key="3">
    <source>
        <dbReference type="Proteomes" id="UP000486534"/>
    </source>
</evidence>
<comment type="caution">
    <text evidence="2">The sequence shown here is derived from an EMBL/GenBank/DDBJ whole genome shotgun (WGS) entry which is preliminary data.</text>
</comment>
<dbReference type="AlphaFoldDB" id="A0A7X1PLD4"/>
<dbReference type="EMBL" id="WHUV01000002">
    <property type="protein sequence ID" value="MQA54349.1"/>
    <property type="molecule type" value="Genomic_DNA"/>
</dbReference>
<reference evidence="2 3" key="1">
    <citation type="submission" date="2019-10" db="EMBL/GenBank/DDBJ databases">
        <title>Pseudomonas dajingensis sp. nov., isolated from the profound head ulcers of farmed Murray cod (Maccullochella peelii peelii).</title>
        <authorList>
            <person name="Liu Y."/>
        </authorList>
    </citation>
    <scope>NUCLEOTIDE SEQUENCE [LARGE SCALE GENOMIC DNA]</scope>
    <source>
        <strain evidence="2 3">MC042</strain>
    </source>
</reference>